<evidence type="ECO:0000259" key="5">
    <source>
        <dbReference type="Pfam" id="PF07992"/>
    </source>
</evidence>
<dbReference type="SUPFAM" id="SSF51905">
    <property type="entry name" value="FAD/NAD(P)-binding domain"/>
    <property type="match status" value="1"/>
</dbReference>
<dbReference type="InterPro" id="IPR036188">
    <property type="entry name" value="FAD/NAD-bd_sf"/>
</dbReference>
<dbReference type="PANTHER" id="PTHR43735">
    <property type="entry name" value="APOPTOSIS-INDUCING FACTOR 1"/>
    <property type="match status" value="1"/>
</dbReference>
<dbReference type="PRINTS" id="PR00368">
    <property type="entry name" value="FADPNR"/>
</dbReference>
<dbReference type="EMBL" id="CP010786">
    <property type="protein sequence ID" value="ATF07982.1"/>
    <property type="molecule type" value="Genomic_DNA"/>
</dbReference>
<protein>
    <submittedName>
        <fullName evidence="6">NADH dehydrogenase, FAD-containing subunit</fullName>
    </submittedName>
</protein>
<dbReference type="GO" id="GO:0004174">
    <property type="term" value="F:electron-transferring-flavoprotein dehydrogenase activity"/>
    <property type="evidence" value="ECO:0007669"/>
    <property type="project" value="TreeGrafter"/>
</dbReference>
<keyword evidence="3" id="KW-0274">FAD</keyword>
<dbReference type="InterPro" id="IPR023753">
    <property type="entry name" value="FAD/NAD-binding_dom"/>
</dbReference>
<keyword evidence="6" id="KW-0614">Plasmid</keyword>
<evidence type="ECO:0000313" key="7">
    <source>
        <dbReference type="Proteomes" id="UP000217545"/>
    </source>
</evidence>
<geneLocation type="plasmid" evidence="7">
    <name>pp63_b</name>
</geneLocation>
<accession>A0AAD0EDD3</accession>
<dbReference type="GO" id="GO:0050660">
    <property type="term" value="F:flavin adenine dinucleotide binding"/>
    <property type="evidence" value="ECO:0007669"/>
    <property type="project" value="TreeGrafter"/>
</dbReference>
<organism evidence="6 7">
    <name type="scientific">Phaeobacter gallaeciensis</name>
    <dbReference type="NCBI Taxonomy" id="60890"/>
    <lineage>
        <taxon>Bacteria</taxon>
        <taxon>Pseudomonadati</taxon>
        <taxon>Pseudomonadota</taxon>
        <taxon>Alphaproteobacteria</taxon>
        <taxon>Rhodobacterales</taxon>
        <taxon>Roseobacteraceae</taxon>
        <taxon>Phaeobacter</taxon>
    </lineage>
</organism>
<dbReference type="Proteomes" id="UP000217545">
    <property type="component" value="Plasmid pP63_b"/>
</dbReference>
<evidence type="ECO:0000313" key="6">
    <source>
        <dbReference type="EMBL" id="ATF07982.1"/>
    </source>
</evidence>
<evidence type="ECO:0000256" key="1">
    <source>
        <dbReference type="ARBA" id="ARBA00006442"/>
    </source>
</evidence>
<dbReference type="AlphaFoldDB" id="A0AAD0EDD3"/>
<feature type="domain" description="FAD/NAD(P)-binding" evidence="5">
    <location>
        <begin position="68"/>
        <end position="276"/>
    </location>
</feature>
<name>A0AAD0EDD3_9RHOB</name>
<comment type="similarity">
    <text evidence="1">Belongs to the FAD-dependent oxidoreductase family.</text>
</comment>
<dbReference type="GO" id="GO:0005737">
    <property type="term" value="C:cytoplasm"/>
    <property type="evidence" value="ECO:0007669"/>
    <property type="project" value="TreeGrafter"/>
</dbReference>
<reference evidence="6 7" key="1">
    <citation type="journal article" date="2017" name="Front. Microbiol.">
        <title>Phaeobacter piscinae sp. nov., a species of the Roseobacter group and potential aquaculture probiont.</title>
        <authorList>
            <person name="Sonnenschein E.C."/>
            <person name="Phippen C.B.W."/>
            <person name="Nielsen K.F."/>
            <person name="Mateiu R.V."/>
            <person name="Melchiorsen J."/>
            <person name="Gram L."/>
            <person name="Overmann J."/>
            <person name="Freese H.M."/>
        </authorList>
    </citation>
    <scope>NUCLEOTIDE SEQUENCE [LARGE SCALE GENOMIC DNA]</scope>
    <source>
        <strain evidence="6 7">P63</strain>
    </source>
</reference>
<dbReference type="Pfam" id="PF07992">
    <property type="entry name" value="Pyr_redox_2"/>
    <property type="match status" value="1"/>
</dbReference>
<dbReference type="PANTHER" id="PTHR43735:SF3">
    <property type="entry name" value="FERROPTOSIS SUPPRESSOR PROTEIN 1"/>
    <property type="match status" value="1"/>
</dbReference>
<sequence length="362" mass="39286">MDKKRLVIVGGGYAGAELAKAMDPYVDVTLIEPRAAFVMSSAAIRAMVDPSLLDRIIMPYDSLLTRGRVIRGRARTVGENNVTLADGDVIPADMVVVATGSTYATPFKPVSEDIVEFRRTAEATAAKLAASRSVVIVGAGAVGTELAGEIAAMRDDIKVTLISADSNLFPDYPRKFGARLHRKLEKLGVELVMGQRVKQLQHKDEPHAGSVTLTDGTVIDADLVVPAVGSVPQMSVLRELPGSVLSAKGRAKVDPWLRPSPSYQNVFALGDIADTGDGMTIVAITRQVPWMAKMLRQVVDGRTVEQTKRYKPWQRGPLLLPLGSQIGASWIFATFGNWVTRKMKGESLFIPKYRKIFGLKDT</sequence>
<dbReference type="Gene3D" id="3.50.50.100">
    <property type="match status" value="1"/>
</dbReference>
<evidence type="ECO:0000256" key="3">
    <source>
        <dbReference type="ARBA" id="ARBA00022827"/>
    </source>
</evidence>
<evidence type="ECO:0000256" key="2">
    <source>
        <dbReference type="ARBA" id="ARBA00022630"/>
    </source>
</evidence>
<gene>
    <name evidence="6" type="ORF">PhaeoP63_03950</name>
</gene>
<keyword evidence="4" id="KW-0560">Oxidoreductase</keyword>
<evidence type="ECO:0000256" key="4">
    <source>
        <dbReference type="ARBA" id="ARBA00023002"/>
    </source>
</evidence>
<keyword evidence="2" id="KW-0285">Flavoprotein</keyword>
<proteinExistence type="inferred from homology"/>